<evidence type="ECO:0000313" key="4">
    <source>
        <dbReference type="Proteomes" id="UP000799423"/>
    </source>
</evidence>
<feature type="region of interest" description="Disordered" evidence="2">
    <location>
        <begin position="163"/>
        <end position="249"/>
    </location>
</feature>
<feature type="coiled-coil region" evidence="1">
    <location>
        <begin position="59"/>
        <end position="93"/>
    </location>
</feature>
<dbReference type="AlphaFoldDB" id="A0A6A7BBV4"/>
<organism evidence="3 4">
    <name type="scientific">Plenodomus tracheiphilus IPT5</name>
    <dbReference type="NCBI Taxonomy" id="1408161"/>
    <lineage>
        <taxon>Eukaryota</taxon>
        <taxon>Fungi</taxon>
        <taxon>Dikarya</taxon>
        <taxon>Ascomycota</taxon>
        <taxon>Pezizomycotina</taxon>
        <taxon>Dothideomycetes</taxon>
        <taxon>Pleosporomycetidae</taxon>
        <taxon>Pleosporales</taxon>
        <taxon>Pleosporineae</taxon>
        <taxon>Leptosphaeriaceae</taxon>
        <taxon>Plenodomus</taxon>
    </lineage>
</organism>
<dbReference type="Proteomes" id="UP000799423">
    <property type="component" value="Unassembled WGS sequence"/>
</dbReference>
<protein>
    <submittedName>
        <fullName evidence="3">Uncharacterized protein</fullName>
    </submittedName>
</protein>
<accession>A0A6A7BBV4</accession>
<feature type="compositionally biased region" description="Polar residues" evidence="2">
    <location>
        <begin position="236"/>
        <end position="249"/>
    </location>
</feature>
<dbReference type="OrthoDB" id="3689701at2759"/>
<reference evidence="3" key="1">
    <citation type="submission" date="2020-01" db="EMBL/GenBank/DDBJ databases">
        <authorList>
            <consortium name="DOE Joint Genome Institute"/>
            <person name="Haridas S."/>
            <person name="Albert R."/>
            <person name="Binder M."/>
            <person name="Bloem J."/>
            <person name="Labutti K."/>
            <person name="Salamov A."/>
            <person name="Andreopoulos B."/>
            <person name="Baker S.E."/>
            <person name="Barry K."/>
            <person name="Bills G."/>
            <person name="Bluhm B.H."/>
            <person name="Cannon C."/>
            <person name="Castanera R."/>
            <person name="Culley D.E."/>
            <person name="Daum C."/>
            <person name="Ezra D."/>
            <person name="Gonzalez J.B."/>
            <person name="Henrissat B."/>
            <person name="Kuo A."/>
            <person name="Liang C."/>
            <person name="Lipzen A."/>
            <person name="Lutzoni F."/>
            <person name="Magnuson J."/>
            <person name="Mondo S."/>
            <person name="Nolan M."/>
            <person name="Ohm R."/>
            <person name="Pangilinan J."/>
            <person name="Park H.-J."/>
            <person name="Ramirez L."/>
            <person name="Alfaro M."/>
            <person name="Sun H."/>
            <person name="Tritt A."/>
            <person name="Yoshinaga Y."/>
            <person name="Zwiers L.-H."/>
            <person name="Turgeon B.G."/>
            <person name="Goodwin S.B."/>
            <person name="Spatafora J.W."/>
            <person name="Crous P.W."/>
            <person name="Grigoriev I.V."/>
        </authorList>
    </citation>
    <scope>NUCLEOTIDE SEQUENCE</scope>
    <source>
        <strain evidence="3">IPT5</strain>
    </source>
</reference>
<keyword evidence="1" id="KW-0175">Coiled coil</keyword>
<evidence type="ECO:0000256" key="1">
    <source>
        <dbReference type="SAM" id="Coils"/>
    </source>
</evidence>
<proteinExistence type="predicted"/>
<name>A0A6A7BBV4_9PLEO</name>
<sequence>MSGGRNAYDASRDPRTQNRRLNNVELTGAVPEIVIINDDSNDTDGHLREASQDDRRQSIQQLKDRTQDLLARIALQEADNARLQQTNAAAKANLRDSHTRLTTTTTALTALTVSYARRLDEKNSLIADNADVEQTNATLRNTIADQLRIIRDKEAQVLDLRKENRELHGTDSQSRHPPVGRVTYMGRGEAYRPHYDHGRDGRGFASAREEERGSDWRRGRAGGYERGDAFRPARSASPSEAQNGSRGDK</sequence>
<evidence type="ECO:0000256" key="2">
    <source>
        <dbReference type="SAM" id="MobiDB-lite"/>
    </source>
</evidence>
<gene>
    <name evidence="3" type="ORF">T440DRAFT_497423</name>
</gene>
<evidence type="ECO:0000313" key="3">
    <source>
        <dbReference type="EMBL" id="KAF2852924.1"/>
    </source>
</evidence>
<keyword evidence="4" id="KW-1185">Reference proteome</keyword>
<feature type="region of interest" description="Disordered" evidence="2">
    <location>
        <begin position="1"/>
        <end position="23"/>
    </location>
</feature>
<feature type="compositionally biased region" description="Basic and acidic residues" evidence="2">
    <location>
        <begin position="189"/>
        <end position="231"/>
    </location>
</feature>
<dbReference type="EMBL" id="MU006297">
    <property type="protein sequence ID" value="KAF2852924.1"/>
    <property type="molecule type" value="Genomic_DNA"/>
</dbReference>
<feature type="compositionally biased region" description="Basic and acidic residues" evidence="2">
    <location>
        <begin position="43"/>
        <end position="58"/>
    </location>
</feature>
<feature type="region of interest" description="Disordered" evidence="2">
    <location>
        <begin position="36"/>
        <end position="58"/>
    </location>
</feature>